<dbReference type="VEuPathDB" id="FungiDB:CAGL0G07579g"/>
<proteinExistence type="predicted"/>
<dbReference type="Pfam" id="PF00168">
    <property type="entry name" value="C2"/>
    <property type="match status" value="1"/>
</dbReference>
<dbReference type="PANTHER" id="PTHR47263:SF1">
    <property type="entry name" value="C2 DOMAIN PROTEIN (AFU_ORTHOLOGUE AFUA_7G02350)"/>
    <property type="match status" value="1"/>
</dbReference>
<dbReference type="VEuPathDB" id="FungiDB:GVI51_G07425"/>
<dbReference type="InterPro" id="IPR014772">
    <property type="entry name" value="Munc13_dom-2"/>
</dbReference>
<evidence type="ECO:0000259" key="2">
    <source>
        <dbReference type="PROSITE" id="PS51258"/>
    </source>
</evidence>
<dbReference type="SUPFAM" id="SSF49562">
    <property type="entry name" value="C2 domain (Calcium/lipid-binding domain, CaLB)"/>
    <property type="match status" value="1"/>
</dbReference>
<dbReference type="InterPro" id="IPR052811">
    <property type="entry name" value="Glucose_resp_signaling"/>
</dbReference>
<name>A0A0W0C943_CANGB</name>
<feature type="domain" description="C2" evidence="1">
    <location>
        <begin position="816"/>
        <end position="939"/>
    </location>
</feature>
<protein>
    <recommendedName>
        <fullName evidence="6">C2 domain-containing protein</fullName>
    </recommendedName>
</protein>
<evidence type="ECO:0000259" key="3">
    <source>
        <dbReference type="PROSITE" id="PS51259"/>
    </source>
</evidence>
<accession>A0A0W0C943</accession>
<gene>
    <name evidence="4" type="ORF">AO440_001796</name>
</gene>
<organism evidence="4 5">
    <name type="scientific">Candida glabrata</name>
    <name type="common">Yeast</name>
    <name type="synonym">Torulopsis glabrata</name>
    <dbReference type="NCBI Taxonomy" id="5478"/>
    <lineage>
        <taxon>Eukaryota</taxon>
        <taxon>Fungi</taxon>
        <taxon>Dikarya</taxon>
        <taxon>Ascomycota</taxon>
        <taxon>Saccharomycotina</taxon>
        <taxon>Saccharomycetes</taxon>
        <taxon>Saccharomycetales</taxon>
        <taxon>Saccharomycetaceae</taxon>
        <taxon>Nakaseomyces</taxon>
    </lineage>
</organism>
<dbReference type="Proteomes" id="UP000054886">
    <property type="component" value="Unassembled WGS sequence"/>
</dbReference>
<evidence type="ECO:0000313" key="5">
    <source>
        <dbReference type="Proteomes" id="UP000054886"/>
    </source>
</evidence>
<dbReference type="VEuPathDB" id="FungiDB:GWK60_G07293"/>
<dbReference type="VEuPathDB" id="FungiDB:B1J91_G07579g"/>
<feature type="domain" description="MHD2" evidence="3">
    <location>
        <begin position="1020"/>
        <end position="1161"/>
    </location>
</feature>
<dbReference type="PROSITE" id="PS50004">
    <property type="entry name" value="C2"/>
    <property type="match status" value="1"/>
</dbReference>
<sequence>MSRNSSNQYSIYSEVNSADDESILKETYHYTLIVILLEYMAEPRFHVNSTGAPQPLRDEMNQKSRSGEFLLREQSSIGSYQNSSSAKDYLLVALTERLSLITRNQIKVTDPNFKRCLLKFYNDYFLDPNMKIKLKQTSNIEDIVAYFSQSANKELNKVLVDNFSLELYRQVASFLELLINCTPEKYMADFKPKLEAMKSTFEPNRYRPLTKRYSLDMNSNVPITAQRQPSWNLDDISHIGYFMKLFAMDKMKIQYDVNDILKHLSLSSYKNELLELRVKVKNSSFSLSVSDFPTEREYRNWQNYIFGETTQLIDKFSSEQISNINAPTPCIPSNRKAIISKLFELIIQSEYKNDEKVLTLSKESTFFIFKCAKYWLSDFPSTIASLFFAAMNKVLFTNDMLNVEFVEKSIMMVSNLFLRSRETKELTTWNNYDRILWVKTLRVICSKTFKSISILLSKLFDPNLPSFSPYLSFYFTIKYTDRYTEDYLKSTSFEKKWAESLRNNINRACQTYYQSLVSTLPRDETLEIQHIQDIAEKIYKMIEKLQKKYPKPMFEDVNIAFVVADFLINAFLVDLETMLRFVKHYHKIASKSIAPVDGLECYKAIVDLREIYVQIKPNELFPINLESMFGQYLQALNDDIKKRIMHVVKSSIKAEKWVRMNDATYYSTSIVDIFRLVNEAVQIFTKFDWEDQYEIAYLTTNILSEFTEGLKYYCSKLQNLAENDLQMDVINLITVTPESTPLSSGIEKLDKKGKTWSFHQMKRALKSKPSIMVPAPYEYTVRTCVILNNLDAMLGMITRLDELVKPQELSKYLSEAKAKPNRSTENSNNINHIFTIRVLNTMEVHADTNDGFSNLRVTLNDSNRKSELGSTRIIEDSLNPIWDEEFELRISNKEKAYIDFLVWHHSDAKNTKMVELCAKGHVVLDPKRFSDNGLPSEMSIAMSPKGHLNIHVTLETEKMDPLFCIGNAYRTALRSKEKLLNMIVTKFSTVVAHIISKNTLKFVKAEKKNYVGKDAEEVVYDAIVPLFDYLNSNLSILASELPKELLFEVILKAWDVILLRADSMLLPSLSSISSSGLVNSARKSIWRNSISSNPTISGFGKPLTEEDISIVFKWLDALCIDFFHNEGAGPSIENLKNVKYTNMLNIPKFYGTSVPELKKLILQLEKSYDQYLDHIYNQDHATIQLIRTQTMGVSRHATIMGSSTKATREQLKDIIKEEEHDPLKISADKMDVILRILLAKGEFHFVYKNLERRKKLLKKMENKRMARNAAMGKKAIQ</sequence>
<dbReference type="AlphaFoldDB" id="A0A0W0C943"/>
<evidence type="ECO:0000313" key="4">
    <source>
        <dbReference type="EMBL" id="KTB07156.1"/>
    </source>
</evidence>
<dbReference type="EMBL" id="LLZZ01000108">
    <property type="protein sequence ID" value="KTB07156.1"/>
    <property type="molecule type" value="Genomic_DNA"/>
</dbReference>
<dbReference type="Gene3D" id="1.10.357.50">
    <property type="match status" value="1"/>
</dbReference>
<dbReference type="InterPro" id="IPR014770">
    <property type="entry name" value="Munc13_1"/>
</dbReference>
<dbReference type="Gene3D" id="1.20.58.1100">
    <property type="match status" value="1"/>
</dbReference>
<dbReference type="InterPro" id="IPR035892">
    <property type="entry name" value="C2_domain_sf"/>
</dbReference>
<dbReference type="CDD" id="cd04043">
    <property type="entry name" value="C2_Munc13_fungal"/>
    <property type="match status" value="1"/>
</dbReference>
<dbReference type="PROSITE" id="PS51259">
    <property type="entry name" value="MHD2"/>
    <property type="match status" value="1"/>
</dbReference>
<dbReference type="PANTHER" id="PTHR47263">
    <property type="entry name" value="ADENYLATE CYCLASE ACTIVATION PROTEIN GIT1"/>
    <property type="match status" value="1"/>
</dbReference>
<feature type="domain" description="MHD1" evidence="2">
    <location>
        <begin position="599"/>
        <end position="717"/>
    </location>
</feature>
<reference evidence="4 5" key="1">
    <citation type="submission" date="2015-10" db="EMBL/GenBank/DDBJ databases">
        <title>Draft genomes sequences of Candida glabrata isolates 1A, 1B, 2A, 2B, 3A and 3B.</title>
        <authorList>
            <person name="Haavelsrud O.E."/>
            <person name="Gaustad P."/>
        </authorList>
    </citation>
    <scope>NUCLEOTIDE SEQUENCE [LARGE SCALE GENOMIC DNA]</scope>
    <source>
        <strain evidence="4">910700640</strain>
    </source>
</reference>
<evidence type="ECO:0008006" key="6">
    <source>
        <dbReference type="Google" id="ProtNLM"/>
    </source>
</evidence>
<dbReference type="SMART" id="SM00239">
    <property type="entry name" value="C2"/>
    <property type="match status" value="1"/>
</dbReference>
<dbReference type="InterPro" id="IPR000008">
    <property type="entry name" value="C2_dom"/>
</dbReference>
<dbReference type="PROSITE" id="PS51258">
    <property type="entry name" value="MHD1"/>
    <property type="match status" value="1"/>
</dbReference>
<evidence type="ECO:0000259" key="1">
    <source>
        <dbReference type="PROSITE" id="PS50004"/>
    </source>
</evidence>
<comment type="caution">
    <text evidence="4">The sequence shown here is derived from an EMBL/GenBank/DDBJ whole genome shotgun (WGS) entry which is preliminary data.</text>
</comment>